<accession>A0AB39QDZ1</accession>
<reference evidence="1" key="1">
    <citation type="submission" date="2024-07" db="EMBL/GenBank/DDBJ databases">
        <authorList>
            <person name="Yu S.T."/>
        </authorList>
    </citation>
    <scope>NUCLEOTIDE SEQUENCE</scope>
    <source>
        <strain evidence="1">R28</strain>
    </source>
</reference>
<evidence type="ECO:0000313" key="1">
    <source>
        <dbReference type="EMBL" id="XDQ39770.1"/>
    </source>
</evidence>
<organism evidence="1">
    <name type="scientific">Streptomyces sp. R28</name>
    <dbReference type="NCBI Taxonomy" id="3238628"/>
    <lineage>
        <taxon>Bacteria</taxon>
        <taxon>Bacillati</taxon>
        <taxon>Actinomycetota</taxon>
        <taxon>Actinomycetes</taxon>
        <taxon>Kitasatosporales</taxon>
        <taxon>Streptomycetaceae</taxon>
        <taxon>Streptomyces</taxon>
    </lineage>
</organism>
<dbReference type="RefSeq" id="WP_369174483.1">
    <property type="nucleotide sequence ID" value="NZ_CP163439.1"/>
</dbReference>
<dbReference type="AlphaFoldDB" id="A0AB39QDZ1"/>
<proteinExistence type="predicted"/>
<name>A0AB39QDZ1_9ACTN</name>
<dbReference type="EMBL" id="CP163439">
    <property type="protein sequence ID" value="XDQ39770.1"/>
    <property type="molecule type" value="Genomic_DNA"/>
</dbReference>
<sequence>MSSRNTVHIIAAEAAKQRYVGDRMDDFREHPSFERLGPLEEAVFHYQQGTLDDLAFDEP</sequence>
<protein>
    <submittedName>
        <fullName evidence="1">Uncharacterized protein</fullName>
    </submittedName>
</protein>
<gene>
    <name evidence="1" type="ORF">AB5J49_44050</name>
</gene>